<sequence>MKSDKENKNNQFNVPQGYFESFDERLMTELKFQQLFPEKSDGFTVPENYFDQVEKTIIELSKPQGKLVNYNFKTITGTAAAIAAVLLVLFSVVNPIDKEMEFDSLSITSLESYFEDEDRLQDYFSSEELNTIQNNTSIFDDQVVTDDIIYEYVDQEIIQSSLNDH</sequence>
<dbReference type="EMBL" id="QOVL01000016">
    <property type="protein sequence ID" value="RXG27204.1"/>
    <property type="molecule type" value="Genomic_DNA"/>
</dbReference>
<dbReference type="STRING" id="1122159.SAMN02745246_03392"/>
<dbReference type="Proteomes" id="UP000290608">
    <property type="component" value="Unassembled WGS sequence"/>
</dbReference>
<accession>A0A4Q0PIX8</accession>
<dbReference type="AlphaFoldDB" id="A0A4Q0PIX8"/>
<proteinExistence type="predicted"/>
<evidence type="ECO:0000256" key="1">
    <source>
        <dbReference type="SAM" id="Phobius"/>
    </source>
</evidence>
<name>A0A4Q0PIX8_9FLAO</name>
<keyword evidence="1" id="KW-0472">Membrane</keyword>
<dbReference type="RefSeq" id="WP_073100454.1">
    <property type="nucleotide sequence ID" value="NZ_JBALUR010000002.1"/>
</dbReference>
<feature type="transmembrane region" description="Helical" evidence="1">
    <location>
        <begin position="70"/>
        <end position="93"/>
    </location>
</feature>
<comment type="caution">
    <text evidence="2">The sequence shown here is derived from an EMBL/GenBank/DDBJ whole genome shotgun (WGS) entry which is preliminary data.</text>
</comment>
<keyword evidence="1" id="KW-1133">Transmembrane helix</keyword>
<keyword evidence="1" id="KW-0812">Transmembrane</keyword>
<evidence type="ECO:0000313" key="3">
    <source>
        <dbReference type="Proteomes" id="UP000290608"/>
    </source>
</evidence>
<reference evidence="2 3" key="1">
    <citation type="submission" date="2018-07" db="EMBL/GenBank/DDBJ databases">
        <title>Leeuwenhoekiella genomics.</title>
        <authorList>
            <person name="Tahon G."/>
            <person name="Willems A."/>
        </authorList>
    </citation>
    <scope>NUCLEOTIDE SEQUENCE [LARGE SCALE GENOMIC DNA]</scope>
    <source>
        <strain evidence="2 3">LMG 1345</strain>
    </source>
</reference>
<evidence type="ECO:0000313" key="2">
    <source>
        <dbReference type="EMBL" id="RXG27204.1"/>
    </source>
</evidence>
<organism evidence="2 3">
    <name type="scientific">Leeuwenhoekiella marinoflava</name>
    <dbReference type="NCBI Taxonomy" id="988"/>
    <lineage>
        <taxon>Bacteria</taxon>
        <taxon>Pseudomonadati</taxon>
        <taxon>Bacteroidota</taxon>
        <taxon>Flavobacteriia</taxon>
        <taxon>Flavobacteriales</taxon>
        <taxon>Flavobacteriaceae</taxon>
        <taxon>Leeuwenhoekiella</taxon>
    </lineage>
</organism>
<gene>
    <name evidence="2" type="ORF">DSL99_2996</name>
</gene>
<protein>
    <submittedName>
        <fullName evidence="2">Uncharacterized protein</fullName>
    </submittedName>
</protein>